<dbReference type="Proteomes" id="UP000289664">
    <property type="component" value="Chromosome"/>
</dbReference>
<keyword evidence="2" id="KW-1185">Reference proteome</keyword>
<accession>B0NAT5</accession>
<organism evidence="1 2">
    <name type="scientific">Clostridium scindens (strain ATCC 35704 / DSM 5676 / VPI 13733 / 19)</name>
    <dbReference type="NCBI Taxonomy" id="411468"/>
    <lineage>
        <taxon>Bacteria</taxon>
        <taxon>Bacillati</taxon>
        <taxon>Bacillota</taxon>
        <taxon>Clostridia</taxon>
        <taxon>Lachnospirales</taxon>
        <taxon>Lachnospiraceae</taxon>
    </lineage>
</organism>
<dbReference type="EMBL" id="CP036170">
    <property type="protein sequence ID" value="QBF75577.1"/>
    <property type="molecule type" value="Genomic_DNA"/>
</dbReference>
<dbReference type="RefSeq" id="WP_004606105.1">
    <property type="nucleotide sequence ID" value="NZ_CP036170.1"/>
</dbReference>
<dbReference type="eggNOG" id="ENOG5030Z75">
    <property type="taxonomic scope" value="Bacteria"/>
</dbReference>
<dbReference type="GeneID" id="62697174"/>
<dbReference type="OrthoDB" id="2057609at2"/>
<dbReference type="HOGENOM" id="CLU_2045634_0_0_9"/>
<dbReference type="AlphaFoldDB" id="B0NAT5"/>
<gene>
    <name evidence="1" type="ORF">HDCHBGLK_02988</name>
</gene>
<reference evidence="1 2" key="1">
    <citation type="journal article" date="2019" name="Appl. Environ. Microbiol.">
        <title>Clostridium scindens ATCC 35704: integration of nutritional requirements, the complete genome sequence, and global transcriptional responses to bile acids.</title>
        <authorList>
            <person name="Devendran S."/>
            <person name="Shrestha R."/>
            <person name="Alves J.M.P."/>
            <person name="Wolf P.G."/>
            <person name="Ly L."/>
            <person name="Hernandez A.G."/>
            <person name="Mendez-Garcia C."/>
            <person name="Inboden A."/>
            <person name="Wiley J."/>
            <person name="Paul O."/>
            <person name="Allen A."/>
            <person name="Springer E."/>
            <person name="Wright C.L."/>
            <person name="Fields C.J."/>
            <person name="Daniel S.L."/>
            <person name="Ridlon J.M."/>
        </authorList>
    </citation>
    <scope>NUCLEOTIDE SEQUENCE [LARGE SCALE GENOMIC DNA]</scope>
    <source>
        <strain evidence="1 2">ATCC 35704</strain>
    </source>
</reference>
<proteinExistence type="predicted"/>
<evidence type="ECO:0000313" key="2">
    <source>
        <dbReference type="Proteomes" id="UP000289664"/>
    </source>
</evidence>
<protein>
    <submittedName>
        <fullName evidence="1">Uncharacterized protein</fullName>
    </submittedName>
</protein>
<dbReference type="KEGG" id="csci:HDCHBGLK_02988"/>
<evidence type="ECO:0000313" key="1">
    <source>
        <dbReference type="EMBL" id="QBF75577.1"/>
    </source>
</evidence>
<name>B0NAT5_CLOS5</name>
<dbReference type="STRING" id="411468.CLOSCI_00554"/>
<sequence length="120" mass="14032">MAHTIDEDTKKIVKAIVHGDQKRQGRKRKGKHTNFDRQAEEAIKAAKRDLPLEGMGQTARRHIIDKIYKSLLYNTPWEMLGDTYCCRRLFYEYRMEFCYLIAVHMGIIEEDGSRQQAAGK</sequence>